<evidence type="ECO:0000313" key="2">
    <source>
        <dbReference type="Proteomes" id="UP000321250"/>
    </source>
</evidence>
<proteinExistence type="predicted"/>
<comment type="caution">
    <text evidence="1">The sequence shown here is derived from an EMBL/GenBank/DDBJ whole genome shotgun (WGS) entry which is preliminary data.</text>
</comment>
<organism evidence="1 2">
    <name type="scientific">Sphingomonas ginsenosidivorax</name>
    <dbReference type="NCBI Taxonomy" id="862135"/>
    <lineage>
        <taxon>Bacteria</taxon>
        <taxon>Pseudomonadati</taxon>
        <taxon>Pseudomonadota</taxon>
        <taxon>Alphaproteobacteria</taxon>
        <taxon>Sphingomonadales</taxon>
        <taxon>Sphingomonadaceae</taxon>
        <taxon>Sphingomonas</taxon>
    </lineage>
</organism>
<keyword evidence="2" id="KW-1185">Reference proteome</keyword>
<gene>
    <name evidence="1" type="ORF">FSB78_01780</name>
</gene>
<reference evidence="1 2" key="1">
    <citation type="journal article" date="2013" name="Antonie Van Leeuwenhoek">
        <title>Sphingomonas ginsenosidivorax sp. nov., with the ability to transform ginsenosides.</title>
        <authorList>
            <person name="Jin X.F."/>
            <person name="Kim J.K."/>
            <person name="Liu Q.M."/>
            <person name="Kang M.S."/>
            <person name="He D."/>
            <person name="Jin F.X."/>
            <person name="Kim S.C."/>
            <person name="Im W.T."/>
        </authorList>
    </citation>
    <scope>NUCLEOTIDE SEQUENCE [LARGE SCALE GENOMIC DNA]</scope>
    <source>
        <strain evidence="1 2">KHI67</strain>
    </source>
</reference>
<evidence type="ECO:0000313" key="1">
    <source>
        <dbReference type="EMBL" id="TXC72687.1"/>
    </source>
</evidence>
<evidence type="ECO:0008006" key="3">
    <source>
        <dbReference type="Google" id="ProtNLM"/>
    </source>
</evidence>
<dbReference type="OrthoDB" id="5490906at2"/>
<dbReference type="Proteomes" id="UP000321250">
    <property type="component" value="Unassembled WGS sequence"/>
</dbReference>
<protein>
    <recommendedName>
        <fullName evidence="3">Alginate export domain-containing protein</fullName>
    </recommendedName>
</protein>
<sequence>MADMPAMTMGMGGTSYQMGSGTARLPAAEGMMRGKMIHAGDWMLMAHGYAWGVYTDQGGPRGSDKAFVASMAMLMADRDLGERLHLQLRGMGSLEPAMGARGYPNLFATGEVANGRPLVDRQHPHDLFMELSARLDYRIGDGSVFVYAAPVGEPALGPSAFMHRGSARYQPLSPITHHWFDSTHITYGVVTAGYQTGAFQLEGSAFKGREPDEHRWGIESPKLDSWSVRGTWTPTANVAVQLSHGRLESPEESHPGEDENRTTASLQYARGGVTTTFAYALKDRAPGPALSAFLAEATWEIDRHHAIFGRVENVANDELFPDHDDPLHDRKFRVTKAEAGYAYRIPILGPFGVALGGTVAAYDKPAALDAAYGKAPVSWSLFTKFALGL</sequence>
<dbReference type="AlphaFoldDB" id="A0A5C6UJ15"/>
<accession>A0A5C6UJ15</accession>
<dbReference type="EMBL" id="VOQR01000001">
    <property type="protein sequence ID" value="TXC72687.1"/>
    <property type="molecule type" value="Genomic_DNA"/>
</dbReference>
<name>A0A5C6UJ15_9SPHN</name>